<sequence length="120" mass="13668">MALAALYRNRRENELQDFKLEDVFEKLEMDTAAFQDLFRCIGLLATPLCRTCRGSMTKSQAAVKWRCGRRACRTGRSGETTPSVPVGKGSFFEHTNLPEAEIFALSYFWLHELGTVDQKE</sequence>
<dbReference type="EMBL" id="UYSL01023126">
    <property type="protein sequence ID" value="VDL81733.1"/>
    <property type="molecule type" value="Genomic_DNA"/>
</dbReference>
<proteinExistence type="predicted"/>
<evidence type="ECO:0000313" key="3">
    <source>
        <dbReference type="WBParaSite" id="NBR_0001801101-mRNA-1"/>
    </source>
</evidence>
<reference evidence="3" key="1">
    <citation type="submission" date="2017-02" db="UniProtKB">
        <authorList>
            <consortium name="WormBaseParasite"/>
        </authorList>
    </citation>
    <scope>IDENTIFICATION</scope>
</reference>
<dbReference type="AlphaFoldDB" id="A0A0N4YLL7"/>
<dbReference type="WBParaSite" id="NBR_0001801101-mRNA-1">
    <property type="protein sequence ID" value="NBR_0001801101-mRNA-1"/>
    <property type="gene ID" value="NBR_0001801101"/>
</dbReference>
<organism evidence="3">
    <name type="scientific">Nippostrongylus brasiliensis</name>
    <name type="common">Rat hookworm</name>
    <dbReference type="NCBI Taxonomy" id="27835"/>
    <lineage>
        <taxon>Eukaryota</taxon>
        <taxon>Metazoa</taxon>
        <taxon>Ecdysozoa</taxon>
        <taxon>Nematoda</taxon>
        <taxon>Chromadorea</taxon>
        <taxon>Rhabditida</taxon>
        <taxon>Rhabditina</taxon>
        <taxon>Rhabditomorpha</taxon>
        <taxon>Strongyloidea</taxon>
        <taxon>Heligmosomidae</taxon>
        <taxon>Nippostrongylus</taxon>
    </lineage>
</organism>
<dbReference type="OMA" id="PSCQVSM"/>
<accession>A0A0N4YLL7</accession>
<keyword evidence="2" id="KW-1185">Reference proteome</keyword>
<dbReference type="Proteomes" id="UP000271162">
    <property type="component" value="Unassembled WGS sequence"/>
</dbReference>
<reference evidence="1 2" key="2">
    <citation type="submission" date="2018-11" db="EMBL/GenBank/DDBJ databases">
        <authorList>
            <consortium name="Pathogen Informatics"/>
        </authorList>
    </citation>
    <scope>NUCLEOTIDE SEQUENCE [LARGE SCALE GENOMIC DNA]</scope>
</reference>
<gene>
    <name evidence="1" type="ORF">NBR_LOCUS18012</name>
</gene>
<evidence type="ECO:0000313" key="1">
    <source>
        <dbReference type="EMBL" id="VDL81733.1"/>
    </source>
</evidence>
<protein>
    <submittedName>
        <fullName evidence="3">S_100 domain-containing protein</fullName>
    </submittedName>
</protein>
<name>A0A0N4YLL7_NIPBR</name>
<evidence type="ECO:0000313" key="2">
    <source>
        <dbReference type="Proteomes" id="UP000271162"/>
    </source>
</evidence>